<sequence length="97" mass="10462">MVQALPQYSEQVDKLSLHVDIAGKLNRLIRELGLRDVGQLEQDLVFGDAGTKEVINFLRTQQGIGWGGGHPTSHLRIIPPGEISTKAPGALTDGPSH</sequence>
<evidence type="ECO:0000313" key="2">
    <source>
        <dbReference type="EMBL" id="MQL73833.1"/>
    </source>
</evidence>
<dbReference type="GO" id="GO:0016192">
    <property type="term" value="P:vesicle-mediated transport"/>
    <property type="evidence" value="ECO:0007669"/>
    <property type="project" value="InterPro"/>
</dbReference>
<dbReference type="EMBL" id="NMUH01000180">
    <property type="protein sequence ID" value="MQL73833.1"/>
    <property type="molecule type" value="Genomic_DNA"/>
</dbReference>
<feature type="non-terminal residue" evidence="2">
    <location>
        <position position="1"/>
    </location>
</feature>
<name>A0A843TWN9_COLES</name>
<organism evidence="2 3">
    <name type="scientific">Colocasia esculenta</name>
    <name type="common">Wild taro</name>
    <name type="synonym">Arum esculentum</name>
    <dbReference type="NCBI Taxonomy" id="4460"/>
    <lineage>
        <taxon>Eukaryota</taxon>
        <taxon>Viridiplantae</taxon>
        <taxon>Streptophyta</taxon>
        <taxon>Embryophyta</taxon>
        <taxon>Tracheophyta</taxon>
        <taxon>Spermatophyta</taxon>
        <taxon>Magnoliopsida</taxon>
        <taxon>Liliopsida</taxon>
        <taxon>Araceae</taxon>
        <taxon>Aroideae</taxon>
        <taxon>Colocasieae</taxon>
        <taxon>Colocasia</taxon>
    </lineage>
</organism>
<comment type="similarity">
    <text evidence="1">Belongs to the STXBP/unc-18/SEC1 family.</text>
</comment>
<dbReference type="OrthoDB" id="2228at2759"/>
<dbReference type="InterPro" id="IPR001619">
    <property type="entry name" value="Sec1-like"/>
</dbReference>
<keyword evidence="3" id="KW-1185">Reference proteome</keyword>
<protein>
    <submittedName>
        <fullName evidence="2">Uncharacterized protein</fullName>
    </submittedName>
</protein>
<dbReference type="Proteomes" id="UP000652761">
    <property type="component" value="Unassembled WGS sequence"/>
</dbReference>
<gene>
    <name evidence="2" type="ORF">Taro_006166</name>
</gene>
<evidence type="ECO:0000313" key="3">
    <source>
        <dbReference type="Proteomes" id="UP000652761"/>
    </source>
</evidence>
<dbReference type="AlphaFoldDB" id="A0A843TWN9"/>
<reference evidence="2" key="1">
    <citation type="submission" date="2017-07" db="EMBL/GenBank/DDBJ databases">
        <title>Taro Niue Genome Assembly and Annotation.</title>
        <authorList>
            <person name="Atibalentja N."/>
            <person name="Keating K."/>
            <person name="Fields C.J."/>
        </authorList>
    </citation>
    <scope>NUCLEOTIDE SEQUENCE</scope>
    <source>
        <strain evidence="2">Niue_2</strain>
        <tissue evidence="2">Leaf</tissue>
    </source>
</reference>
<dbReference type="SUPFAM" id="SSF56815">
    <property type="entry name" value="Sec1/munc18-like (SM) proteins"/>
    <property type="match status" value="1"/>
</dbReference>
<dbReference type="PANTHER" id="PTHR11679">
    <property type="entry name" value="VESICLE PROTEIN SORTING-ASSOCIATED"/>
    <property type="match status" value="1"/>
</dbReference>
<dbReference type="InterPro" id="IPR036045">
    <property type="entry name" value="Sec1-like_sf"/>
</dbReference>
<proteinExistence type="inferred from homology"/>
<evidence type="ECO:0000256" key="1">
    <source>
        <dbReference type="ARBA" id="ARBA00009884"/>
    </source>
</evidence>
<comment type="caution">
    <text evidence="2">The sequence shown here is derived from an EMBL/GenBank/DDBJ whole genome shotgun (WGS) entry which is preliminary data.</text>
</comment>
<dbReference type="Pfam" id="PF00995">
    <property type="entry name" value="Sec1"/>
    <property type="match status" value="1"/>
</dbReference>
<accession>A0A843TWN9</accession>